<gene>
    <name evidence="3" type="ORF">OUQ99_25435</name>
</gene>
<feature type="region of interest" description="Disordered" evidence="1">
    <location>
        <begin position="159"/>
        <end position="207"/>
    </location>
</feature>
<keyword evidence="2" id="KW-0812">Transmembrane</keyword>
<dbReference type="Gene3D" id="2.60.40.230">
    <property type="entry name" value="Neocarzinostatin-like"/>
    <property type="match status" value="2"/>
</dbReference>
<feature type="transmembrane region" description="Helical" evidence="2">
    <location>
        <begin position="450"/>
        <end position="470"/>
    </location>
</feature>
<feature type="compositionally biased region" description="Low complexity" evidence="1">
    <location>
        <begin position="240"/>
        <end position="250"/>
    </location>
</feature>
<feature type="region of interest" description="Disordered" evidence="1">
    <location>
        <begin position="39"/>
        <end position="66"/>
    </location>
</feature>
<sequence length="486" mass="46015">MQAAVSPSPGHGRRRGLVPPLAATAVAAVLSTTVPAAALAEPVPSPDGEHGRPRVTTVDRTGGLDPAGDTVTVSGIGHAPGSLVEVATWAVPAGSADTRAADDGAVPDDGNAVTVEVGSRGTFTVALDTGAGFAAGAGLDAEEDPFEIRLLELAPAPAGDAGAAAGGTWAPGPAEDTGGGAGEDASGDTGGSAPTASPGAGTSVSEAVPEAPSAPVVVGRVPVAFAVTGAVPETAPVTVPQAEPRARPAAPQAPAPREPGTPALTVSRTSGLDPAGETVTVTGTGYDTSKGVYVALCDTSSAGPAQAPGPCIGGVDMDGSGGASVWVSSSPPPYGEGLTTPYTGSGADGGFSVQLEVRAGDENTDCTASGTECAVVTRNDHTRSSDRGQDVFVPVSFGSGSGSGSGSGDGGSGSGSGGGAGNSGGGGGGGGNGDGGNGSPGRLPRTGAELHGLVLAASVAALAGAAALFATRRRRGNDTATDPAAG</sequence>
<evidence type="ECO:0000256" key="2">
    <source>
        <dbReference type="SAM" id="Phobius"/>
    </source>
</evidence>
<accession>A0ABY6YJX4</accession>
<feature type="compositionally biased region" description="Gly residues" evidence="1">
    <location>
        <begin position="399"/>
        <end position="439"/>
    </location>
</feature>
<keyword evidence="4" id="KW-1185">Reference proteome</keyword>
<evidence type="ECO:0000313" key="3">
    <source>
        <dbReference type="EMBL" id="WAE72508.1"/>
    </source>
</evidence>
<evidence type="ECO:0000256" key="1">
    <source>
        <dbReference type="SAM" id="MobiDB-lite"/>
    </source>
</evidence>
<organism evidence="3 4">
    <name type="scientific">Streptomonospora nanhaiensis</name>
    <dbReference type="NCBI Taxonomy" id="1323731"/>
    <lineage>
        <taxon>Bacteria</taxon>
        <taxon>Bacillati</taxon>
        <taxon>Actinomycetota</taxon>
        <taxon>Actinomycetes</taxon>
        <taxon>Streptosporangiales</taxon>
        <taxon>Nocardiopsidaceae</taxon>
        <taxon>Streptomonospora</taxon>
    </lineage>
</organism>
<proteinExistence type="predicted"/>
<dbReference type="NCBIfam" id="TIGR01167">
    <property type="entry name" value="LPXTG_anchor"/>
    <property type="match status" value="1"/>
</dbReference>
<keyword evidence="2" id="KW-1133">Transmembrane helix</keyword>
<dbReference type="InterPro" id="IPR027273">
    <property type="entry name" value="Neocarzinostatin-like"/>
</dbReference>
<feature type="compositionally biased region" description="Basic and acidic residues" evidence="1">
    <location>
        <begin position="379"/>
        <end position="389"/>
    </location>
</feature>
<name>A0ABY6YJX4_9ACTN</name>
<dbReference type="RefSeq" id="WP_267946308.1">
    <property type="nucleotide sequence ID" value="NZ_CP113264.1"/>
</dbReference>
<protein>
    <submittedName>
        <fullName evidence="3">LPXTG cell wall anchor domain-containing protein</fullName>
    </submittedName>
</protein>
<reference evidence="3 4" key="1">
    <citation type="journal article" date="2013" name="Int. J. Syst. Evol. Microbiol.">
        <title>Description of Streptomonospora sediminis sp. nov. and Streptomonospora nanhaiensis sp. nov., and reclassification of Nocardiopsis arabia Hozzein &amp; Goodfellow 2008 as Streptomonospora arabica comb. nov. and emended description of the genus Streptomonospora.</title>
        <authorList>
            <person name="Zhang D.F."/>
            <person name="Pan H.Q."/>
            <person name="He J."/>
            <person name="Zhang X.M."/>
            <person name="Zhang Y.G."/>
            <person name="Klenk H.P."/>
            <person name="Hu J.C."/>
            <person name="Li W.J."/>
        </authorList>
    </citation>
    <scope>NUCLEOTIDE SEQUENCE [LARGE SCALE GENOMIC DNA]</scope>
    <source>
        <strain evidence="3 4">12A09</strain>
    </source>
</reference>
<feature type="region of interest" description="Disordered" evidence="1">
    <location>
        <begin position="236"/>
        <end position="278"/>
    </location>
</feature>
<evidence type="ECO:0000313" key="4">
    <source>
        <dbReference type="Proteomes" id="UP001156498"/>
    </source>
</evidence>
<dbReference type="Proteomes" id="UP001156498">
    <property type="component" value="Chromosome"/>
</dbReference>
<dbReference type="SUPFAM" id="SSF49319">
    <property type="entry name" value="Actinoxanthin-like"/>
    <property type="match status" value="1"/>
</dbReference>
<dbReference type="EMBL" id="CP113264">
    <property type="protein sequence ID" value="WAE72508.1"/>
    <property type="molecule type" value="Genomic_DNA"/>
</dbReference>
<feature type="compositionally biased region" description="Low complexity" evidence="1">
    <location>
        <begin position="191"/>
        <end position="207"/>
    </location>
</feature>
<feature type="region of interest" description="Disordered" evidence="1">
    <location>
        <begin position="379"/>
        <end position="446"/>
    </location>
</feature>
<keyword evidence="2" id="KW-0472">Membrane</keyword>
<feature type="compositionally biased region" description="Low complexity" evidence="1">
    <location>
        <begin position="159"/>
        <end position="176"/>
    </location>
</feature>